<feature type="region of interest" description="Disordered" evidence="1">
    <location>
        <begin position="215"/>
        <end position="265"/>
    </location>
</feature>
<evidence type="ECO:0000256" key="2">
    <source>
        <dbReference type="SAM" id="SignalP"/>
    </source>
</evidence>
<keyword evidence="2" id="KW-0732">Signal</keyword>
<dbReference type="Proteomes" id="UP000244168">
    <property type="component" value="Unassembled WGS sequence"/>
</dbReference>
<comment type="caution">
    <text evidence="3">The sequence shown here is derived from an EMBL/GenBank/DDBJ whole genome shotgun (WGS) entry which is preliminary data.</text>
</comment>
<dbReference type="Gene3D" id="2.60.40.1190">
    <property type="match status" value="1"/>
</dbReference>
<dbReference type="EMBL" id="QAOQ01000002">
    <property type="protein sequence ID" value="PTQ99419.1"/>
    <property type="molecule type" value="Genomic_DNA"/>
</dbReference>
<organism evidence="3 4">
    <name type="scientific">Mucilaginibacter yixingensis</name>
    <dbReference type="NCBI Taxonomy" id="1295612"/>
    <lineage>
        <taxon>Bacteria</taxon>
        <taxon>Pseudomonadati</taxon>
        <taxon>Bacteroidota</taxon>
        <taxon>Sphingobacteriia</taxon>
        <taxon>Sphingobacteriales</taxon>
        <taxon>Sphingobacteriaceae</taxon>
        <taxon>Mucilaginibacter</taxon>
    </lineage>
</organism>
<evidence type="ECO:0000313" key="3">
    <source>
        <dbReference type="EMBL" id="PTQ99419.1"/>
    </source>
</evidence>
<evidence type="ECO:0000313" key="4">
    <source>
        <dbReference type="Proteomes" id="UP000244168"/>
    </source>
</evidence>
<sequence>MKSSVIACTMGALLAGHLASAQTKNPKEILTPPPANVKIDGSLDDWADSLRYYNEEKKLNFTLANDKDNLYMAIRVNDRTEQIRIMQAGITFGINTKGSKKDMYSLTFPGGGQSGGPGAFSVHHADGQQPTQEDRDEMLHARLTKLHDIKVTGFKSIEGDMITTTNTYGIKAAMNYDADGYLVCEMEIPFKLFDEFNAAKKEWAFNFKINAMTRPTPNGQGNGEGMSGGGMRGGMGGGGGMHGGRGGGGGMGGGMRGGRGGGMGGERLDGAGGSADRAELFKSVDFWEKFWLGGF</sequence>
<gene>
    <name evidence="3" type="ORF">C8P68_102243</name>
</gene>
<feature type="compositionally biased region" description="Gly residues" evidence="1">
    <location>
        <begin position="220"/>
        <end position="265"/>
    </location>
</feature>
<dbReference type="AlphaFoldDB" id="A0A2T5JCC6"/>
<protein>
    <submittedName>
        <fullName evidence="3">YD repeat-containing protein</fullName>
    </submittedName>
</protein>
<reference evidence="3 4" key="1">
    <citation type="submission" date="2018-04" db="EMBL/GenBank/DDBJ databases">
        <title>Genomic Encyclopedia of Archaeal and Bacterial Type Strains, Phase II (KMG-II): from individual species to whole genera.</title>
        <authorList>
            <person name="Goeker M."/>
        </authorList>
    </citation>
    <scope>NUCLEOTIDE SEQUENCE [LARGE SCALE GENOMIC DNA]</scope>
    <source>
        <strain evidence="3 4">DSM 26809</strain>
    </source>
</reference>
<dbReference type="RefSeq" id="WP_211309753.1">
    <property type="nucleotide sequence ID" value="NZ_CP160205.1"/>
</dbReference>
<proteinExistence type="predicted"/>
<feature type="chain" id="PRO_5015539044" evidence="2">
    <location>
        <begin position="22"/>
        <end position="295"/>
    </location>
</feature>
<feature type="signal peptide" evidence="2">
    <location>
        <begin position="1"/>
        <end position="21"/>
    </location>
</feature>
<accession>A0A2T5JCC6</accession>
<name>A0A2T5JCC6_9SPHI</name>
<evidence type="ECO:0000256" key="1">
    <source>
        <dbReference type="SAM" id="MobiDB-lite"/>
    </source>
</evidence>
<keyword evidence="4" id="KW-1185">Reference proteome</keyword>
<dbReference type="SUPFAM" id="SSF49344">
    <property type="entry name" value="CBD9-like"/>
    <property type="match status" value="1"/>
</dbReference>